<comment type="caution">
    <text evidence="1">The sequence shown here is derived from an EMBL/GenBank/DDBJ whole genome shotgun (WGS) entry which is preliminary data.</text>
</comment>
<proteinExistence type="predicted"/>
<evidence type="ECO:0000313" key="2">
    <source>
        <dbReference type="Proteomes" id="UP000317990"/>
    </source>
</evidence>
<sequence length="87" mass="9553">MECSYRNVSDTLVILRCDEPDFYLEKVIFPFDLVVFDAPLGAYIQVWGHGNGLVEVVEQFVVGEPARGSRSPHNVVKADVASAVQAA</sequence>
<evidence type="ECO:0000313" key="1">
    <source>
        <dbReference type="EMBL" id="TGG91249.1"/>
    </source>
</evidence>
<dbReference type="InterPro" id="IPR014964">
    <property type="entry name" value="DUF1830"/>
</dbReference>
<dbReference type="Pfam" id="PF08865">
    <property type="entry name" value="DUF1830"/>
    <property type="match status" value="1"/>
</dbReference>
<name>A0A524RM38_9CHRO</name>
<organism evidence="1 2">
    <name type="scientific">Aphanocapsa feldmannii 277cV</name>
    <dbReference type="NCBI Taxonomy" id="2507553"/>
    <lineage>
        <taxon>Bacteria</taxon>
        <taxon>Bacillati</taxon>
        <taxon>Cyanobacteriota</taxon>
        <taxon>Cyanophyceae</taxon>
        <taxon>Oscillatoriophycideae</taxon>
        <taxon>Chroococcales</taxon>
        <taxon>Microcystaceae</taxon>
        <taxon>Aphanocapsa</taxon>
    </lineage>
</organism>
<dbReference type="Proteomes" id="UP000317990">
    <property type="component" value="Unassembled WGS sequence"/>
</dbReference>
<dbReference type="AlphaFoldDB" id="A0A524RM38"/>
<reference evidence="1 2" key="1">
    <citation type="journal article" date="2019" name="mSystems">
        <title>Life at home and on the roam: Genomic adaptions reflect the dual lifestyle of an intracellular, facultative symbiont.</title>
        <authorList>
            <person name="Burgsdorf I."/>
        </authorList>
    </citation>
    <scope>NUCLEOTIDE SEQUENCE [LARGE SCALE GENOMIC DNA]</scope>
    <source>
        <strain evidence="1">277cV</strain>
    </source>
</reference>
<accession>A0A524RM38</accession>
<gene>
    <name evidence="1" type="ORF">ERJ67_08365</name>
</gene>
<dbReference type="EMBL" id="SRMO01000080">
    <property type="protein sequence ID" value="TGG91249.1"/>
    <property type="molecule type" value="Genomic_DNA"/>
</dbReference>
<protein>
    <submittedName>
        <fullName evidence="1">DUF1830 domain-containing protein</fullName>
    </submittedName>
</protein>